<evidence type="ECO:0000313" key="2">
    <source>
        <dbReference type="Proteomes" id="UP000664144"/>
    </source>
</evidence>
<dbReference type="EMBL" id="JAFLQZ010000006">
    <property type="protein sequence ID" value="MBO0358632.1"/>
    <property type="molecule type" value="Genomic_DNA"/>
</dbReference>
<dbReference type="Gene3D" id="2.60.120.1340">
    <property type="match status" value="1"/>
</dbReference>
<protein>
    <recommendedName>
        <fullName evidence="3">Tail fiber protein</fullName>
    </recommendedName>
</protein>
<keyword evidence="2" id="KW-1185">Reference proteome</keyword>
<dbReference type="RefSeq" id="WP_206984558.1">
    <property type="nucleotide sequence ID" value="NZ_JAFLQZ010000006.1"/>
</dbReference>
<sequence length="371" mass="38867">MTQLLPAIKARFLDANGKPLAGGKVFAYAAGTSTLKDTYTDSAGDTANFNPVILDSRGYADIWLGQGDYKIVVLDANDVLQLTIDNVAGDSAQGFASKVFSISTNTNITESYDQAVLVCTGSLSLNLLAADMAGEGFAITIINAGTAAVIIEPNGAETINEAENLTLDAGSSALLACDGDEWFTAFSRNSFSKAEADARFATAAQGGKADSALQATTQTVLQQVEEINLAKSTTTAIIPLDNTIPQSNEGIEFMAVTITPKKIGSKIVPRFYASVSGTNGTKGLIGSIYMNNDANAIATAMVNPSDQTFQFSFMAEAPAIVTTSLTPITFRFRYGIASIGTSGTNAYINRGSQMDLFGNAAISKFTATEYA</sequence>
<dbReference type="Proteomes" id="UP000664144">
    <property type="component" value="Unassembled WGS sequence"/>
</dbReference>
<gene>
    <name evidence="1" type="ORF">J0X19_11805</name>
</gene>
<reference evidence="1" key="1">
    <citation type="submission" date="2021-03" db="EMBL/GenBank/DDBJ databases">
        <authorList>
            <person name="Kim M.K."/>
        </authorList>
    </citation>
    <scope>NUCLEOTIDE SEQUENCE</scope>
    <source>
        <strain evidence="1">BT186</strain>
    </source>
</reference>
<evidence type="ECO:0008006" key="3">
    <source>
        <dbReference type="Google" id="ProtNLM"/>
    </source>
</evidence>
<proteinExistence type="predicted"/>
<name>A0A939JDR7_9BACT</name>
<evidence type="ECO:0000313" key="1">
    <source>
        <dbReference type="EMBL" id="MBO0358632.1"/>
    </source>
</evidence>
<comment type="caution">
    <text evidence="1">The sequence shown here is derived from an EMBL/GenBank/DDBJ whole genome shotgun (WGS) entry which is preliminary data.</text>
</comment>
<dbReference type="AlphaFoldDB" id="A0A939JDR7"/>
<organism evidence="1 2">
    <name type="scientific">Hymenobacter telluris</name>
    <dbReference type="NCBI Taxonomy" id="2816474"/>
    <lineage>
        <taxon>Bacteria</taxon>
        <taxon>Pseudomonadati</taxon>
        <taxon>Bacteroidota</taxon>
        <taxon>Cytophagia</taxon>
        <taxon>Cytophagales</taxon>
        <taxon>Hymenobacteraceae</taxon>
        <taxon>Hymenobacter</taxon>
    </lineage>
</organism>
<accession>A0A939JDR7</accession>